<protein>
    <submittedName>
        <fullName evidence="1">Uncharacterized protein</fullName>
    </submittedName>
</protein>
<proteinExistence type="predicted"/>
<gene>
    <name evidence="1" type="ORF">RHMOL_Rhmol07G0050300</name>
</gene>
<dbReference type="Proteomes" id="UP001062846">
    <property type="component" value="Chromosome 7"/>
</dbReference>
<name>A0ACC0MZ53_RHOML</name>
<evidence type="ECO:0000313" key="1">
    <source>
        <dbReference type="EMBL" id="KAI8545578.1"/>
    </source>
</evidence>
<comment type="caution">
    <text evidence="1">The sequence shown here is derived from an EMBL/GenBank/DDBJ whole genome shotgun (WGS) entry which is preliminary data.</text>
</comment>
<keyword evidence="2" id="KW-1185">Reference proteome</keyword>
<accession>A0ACC0MZ53</accession>
<sequence length="193" mass="21726">MGEEFLQSTAAGDWEEIVDPLFEELIAMEFVEPFEEKVKGDFNDEKSLLQLALCFYSNFKGLFFGGVSYSHEQRQFTRNIFLKRISRDAFKLADVELSFMLKDLHTKTGTPHLDGNPVACIMTLLLISAAAFLFYKWSNPAAVSSFVYEDYNYGGLLTDIGISYALVFGALILEMVSLLMALLSGQNVTAFNY</sequence>
<dbReference type="EMBL" id="CM046394">
    <property type="protein sequence ID" value="KAI8545578.1"/>
    <property type="molecule type" value="Genomic_DNA"/>
</dbReference>
<evidence type="ECO:0000313" key="2">
    <source>
        <dbReference type="Proteomes" id="UP001062846"/>
    </source>
</evidence>
<reference evidence="1" key="1">
    <citation type="submission" date="2022-02" db="EMBL/GenBank/DDBJ databases">
        <title>Plant Genome Project.</title>
        <authorList>
            <person name="Zhang R.-G."/>
        </authorList>
    </citation>
    <scope>NUCLEOTIDE SEQUENCE</scope>
    <source>
        <strain evidence="1">AT1</strain>
    </source>
</reference>
<organism evidence="1 2">
    <name type="scientific">Rhododendron molle</name>
    <name type="common">Chinese azalea</name>
    <name type="synonym">Azalea mollis</name>
    <dbReference type="NCBI Taxonomy" id="49168"/>
    <lineage>
        <taxon>Eukaryota</taxon>
        <taxon>Viridiplantae</taxon>
        <taxon>Streptophyta</taxon>
        <taxon>Embryophyta</taxon>
        <taxon>Tracheophyta</taxon>
        <taxon>Spermatophyta</taxon>
        <taxon>Magnoliopsida</taxon>
        <taxon>eudicotyledons</taxon>
        <taxon>Gunneridae</taxon>
        <taxon>Pentapetalae</taxon>
        <taxon>asterids</taxon>
        <taxon>Ericales</taxon>
        <taxon>Ericaceae</taxon>
        <taxon>Ericoideae</taxon>
        <taxon>Rhodoreae</taxon>
        <taxon>Rhododendron</taxon>
    </lineage>
</organism>